<accession>A0A4C1UAC1</accession>
<protein>
    <submittedName>
        <fullName evidence="1">Uncharacterized protein</fullName>
    </submittedName>
</protein>
<comment type="caution">
    <text evidence="1">The sequence shown here is derived from an EMBL/GenBank/DDBJ whole genome shotgun (WGS) entry which is preliminary data.</text>
</comment>
<gene>
    <name evidence="1" type="ORF">EVAR_17190_1</name>
</gene>
<reference evidence="1 2" key="1">
    <citation type="journal article" date="2019" name="Commun. Biol.">
        <title>The bagworm genome reveals a unique fibroin gene that provides high tensile strength.</title>
        <authorList>
            <person name="Kono N."/>
            <person name="Nakamura H."/>
            <person name="Ohtoshi R."/>
            <person name="Tomita M."/>
            <person name="Numata K."/>
            <person name="Arakawa K."/>
        </authorList>
    </citation>
    <scope>NUCLEOTIDE SEQUENCE [LARGE SCALE GENOMIC DNA]</scope>
</reference>
<sequence length="95" mass="11124">MSAERYRAEEQGRTRLICLYLRRPALEAYLTAADLFESNCMPEREGPRSRLTLYFYWFLASSPTFQEQLVPKPLLYLTVDPKSHPAKELRLQRGA</sequence>
<keyword evidence="2" id="KW-1185">Reference proteome</keyword>
<dbReference type="EMBL" id="BGZK01000144">
    <property type="protein sequence ID" value="GBP22836.1"/>
    <property type="molecule type" value="Genomic_DNA"/>
</dbReference>
<dbReference type="AlphaFoldDB" id="A0A4C1UAC1"/>
<proteinExistence type="predicted"/>
<evidence type="ECO:0000313" key="2">
    <source>
        <dbReference type="Proteomes" id="UP000299102"/>
    </source>
</evidence>
<evidence type="ECO:0000313" key="1">
    <source>
        <dbReference type="EMBL" id="GBP22836.1"/>
    </source>
</evidence>
<organism evidence="1 2">
    <name type="scientific">Eumeta variegata</name>
    <name type="common">Bagworm moth</name>
    <name type="synonym">Eumeta japonica</name>
    <dbReference type="NCBI Taxonomy" id="151549"/>
    <lineage>
        <taxon>Eukaryota</taxon>
        <taxon>Metazoa</taxon>
        <taxon>Ecdysozoa</taxon>
        <taxon>Arthropoda</taxon>
        <taxon>Hexapoda</taxon>
        <taxon>Insecta</taxon>
        <taxon>Pterygota</taxon>
        <taxon>Neoptera</taxon>
        <taxon>Endopterygota</taxon>
        <taxon>Lepidoptera</taxon>
        <taxon>Glossata</taxon>
        <taxon>Ditrysia</taxon>
        <taxon>Tineoidea</taxon>
        <taxon>Psychidae</taxon>
        <taxon>Oiketicinae</taxon>
        <taxon>Eumeta</taxon>
    </lineage>
</organism>
<name>A0A4C1UAC1_EUMVA</name>
<dbReference type="Proteomes" id="UP000299102">
    <property type="component" value="Unassembled WGS sequence"/>
</dbReference>